<sequence length="114" mass="11956">MAAAAPAVGGGIRVQEVSDVNRVERIAAHSHIRGLGLTDALQPRKFSQGMVGQPDARKAAGKTSRPSTQSCVLPGVSSNAEALCRCSPPLPLSRSLFLLKSGWNQGGFLFINES</sequence>
<dbReference type="AlphaFoldDB" id="A0A086M140"/>
<dbReference type="GO" id="GO:0016887">
    <property type="term" value="F:ATP hydrolysis activity"/>
    <property type="evidence" value="ECO:0007669"/>
    <property type="project" value="RHEA"/>
</dbReference>
<dbReference type="Gene3D" id="3.40.50.300">
    <property type="entry name" value="P-loop containing nucleotide triphosphate hydrolases"/>
    <property type="match status" value="1"/>
</dbReference>
<keyword evidence="1" id="KW-0804">Transcription</keyword>
<keyword evidence="1" id="KW-0547">Nucleotide-binding</keyword>
<dbReference type="VEuPathDB" id="ToxoDB:TGRUB_288860A"/>
<evidence type="ECO:0000256" key="1">
    <source>
        <dbReference type="RuleBase" id="RU363048"/>
    </source>
</evidence>
<reference evidence="4 5" key="1">
    <citation type="submission" date="2014-05" db="EMBL/GenBank/DDBJ databases">
        <authorList>
            <person name="Sibley D."/>
            <person name="Venepally P."/>
            <person name="Karamycheva S."/>
            <person name="Hadjithomas M."/>
            <person name="Khan A."/>
            <person name="Brunk B."/>
            <person name="Roos D."/>
            <person name="Caler E."/>
            <person name="Lorenzi H."/>
        </authorList>
    </citation>
    <scope>NUCLEOTIDE SEQUENCE [LARGE SCALE GENOMIC DNA]</scope>
    <source>
        <strain evidence="4 5">RUB</strain>
    </source>
</reference>
<evidence type="ECO:0000256" key="2">
    <source>
        <dbReference type="SAM" id="MobiDB-lite"/>
    </source>
</evidence>
<proteinExistence type="inferred from homology"/>
<keyword evidence="1" id="KW-0539">Nucleus</keyword>
<keyword evidence="1" id="KW-0067">ATP-binding</keyword>
<protein>
    <recommendedName>
        <fullName evidence="1">RuvB-like helicase</fullName>
        <ecNumber evidence="1">3.6.4.12</ecNumber>
    </recommendedName>
</protein>
<evidence type="ECO:0000313" key="4">
    <source>
        <dbReference type="EMBL" id="KFG62608.1"/>
    </source>
</evidence>
<accession>A0A086M140</accession>
<dbReference type="EMBL" id="AFYV02001232">
    <property type="protein sequence ID" value="KFG62608.1"/>
    <property type="molecule type" value="Genomic_DNA"/>
</dbReference>
<gene>
    <name evidence="4" type="ORF">TGRUB_288860A</name>
</gene>
<feature type="domain" description="TIP49 P-loop" evidence="3">
    <location>
        <begin position="25"/>
        <end position="61"/>
    </location>
</feature>
<dbReference type="InterPro" id="IPR010339">
    <property type="entry name" value="TIP49_P-loop"/>
</dbReference>
<keyword evidence="1" id="KW-0347">Helicase</keyword>
<name>A0A086M140_TOXGO</name>
<dbReference type="GO" id="GO:0005524">
    <property type="term" value="F:ATP binding"/>
    <property type="evidence" value="ECO:0007669"/>
    <property type="project" value="UniProtKB-KW"/>
</dbReference>
<dbReference type="Pfam" id="PF06068">
    <property type="entry name" value="TIP49"/>
    <property type="match status" value="1"/>
</dbReference>
<comment type="catalytic activity">
    <reaction evidence="1">
        <text>ATP + H2O = ADP + phosphate + H(+)</text>
        <dbReference type="Rhea" id="RHEA:13065"/>
        <dbReference type="ChEBI" id="CHEBI:15377"/>
        <dbReference type="ChEBI" id="CHEBI:15378"/>
        <dbReference type="ChEBI" id="CHEBI:30616"/>
        <dbReference type="ChEBI" id="CHEBI:43474"/>
        <dbReference type="ChEBI" id="CHEBI:456216"/>
        <dbReference type="EC" id="3.6.4.12"/>
    </reaction>
</comment>
<dbReference type="InterPro" id="IPR027238">
    <property type="entry name" value="RuvB-like"/>
</dbReference>
<keyword evidence="1" id="KW-0378">Hydrolase</keyword>
<evidence type="ECO:0000313" key="5">
    <source>
        <dbReference type="Proteomes" id="UP000028834"/>
    </source>
</evidence>
<dbReference type="GO" id="GO:0003678">
    <property type="term" value="F:DNA helicase activity"/>
    <property type="evidence" value="ECO:0007669"/>
    <property type="project" value="UniProtKB-EC"/>
</dbReference>
<comment type="caution">
    <text evidence="4">The sequence shown here is derived from an EMBL/GenBank/DDBJ whole genome shotgun (WGS) entry which is preliminary data.</text>
</comment>
<comment type="similarity">
    <text evidence="1">Belongs to the RuvB family.</text>
</comment>
<evidence type="ECO:0000259" key="3">
    <source>
        <dbReference type="Pfam" id="PF06068"/>
    </source>
</evidence>
<dbReference type="PANTHER" id="PTHR11093">
    <property type="entry name" value="RUVB-RELATED REPTIN AND PONTIN"/>
    <property type="match status" value="1"/>
</dbReference>
<dbReference type="EC" id="3.6.4.12" evidence="1"/>
<organism evidence="4 5">
    <name type="scientific">Toxoplasma gondii RUB</name>
    <dbReference type="NCBI Taxonomy" id="935652"/>
    <lineage>
        <taxon>Eukaryota</taxon>
        <taxon>Sar</taxon>
        <taxon>Alveolata</taxon>
        <taxon>Apicomplexa</taxon>
        <taxon>Conoidasida</taxon>
        <taxon>Coccidia</taxon>
        <taxon>Eucoccidiorida</taxon>
        <taxon>Eimeriorina</taxon>
        <taxon>Sarcocystidae</taxon>
        <taxon>Toxoplasma</taxon>
    </lineage>
</organism>
<feature type="region of interest" description="Disordered" evidence="2">
    <location>
        <begin position="46"/>
        <end position="71"/>
    </location>
</feature>
<dbReference type="Proteomes" id="UP000028834">
    <property type="component" value="Unassembled WGS sequence"/>
</dbReference>
<keyword evidence="1" id="KW-0805">Transcription regulation</keyword>
<dbReference type="InterPro" id="IPR027417">
    <property type="entry name" value="P-loop_NTPase"/>
</dbReference>